<dbReference type="EMBL" id="MT144599">
    <property type="protein sequence ID" value="QJH94334.1"/>
    <property type="molecule type" value="Genomic_DNA"/>
</dbReference>
<evidence type="ECO:0000313" key="2">
    <source>
        <dbReference type="EMBL" id="QJH94334.1"/>
    </source>
</evidence>
<organism evidence="1">
    <name type="scientific">viral metagenome</name>
    <dbReference type="NCBI Taxonomy" id="1070528"/>
    <lineage>
        <taxon>unclassified sequences</taxon>
        <taxon>metagenomes</taxon>
        <taxon>organismal metagenomes</taxon>
    </lineage>
</organism>
<reference evidence="1" key="1">
    <citation type="submission" date="2020-03" db="EMBL/GenBank/DDBJ databases">
        <title>The deep terrestrial virosphere.</title>
        <authorList>
            <person name="Holmfeldt K."/>
            <person name="Nilsson E."/>
            <person name="Simone D."/>
            <person name="Lopez-Fernandez M."/>
            <person name="Wu X."/>
            <person name="de Brujin I."/>
            <person name="Lundin D."/>
            <person name="Andersson A."/>
            <person name="Bertilsson S."/>
            <person name="Dopson M."/>
        </authorList>
    </citation>
    <scope>NUCLEOTIDE SEQUENCE</scope>
    <source>
        <strain evidence="1">TM448A00171</strain>
        <strain evidence="2">TM448B00200</strain>
    </source>
</reference>
<protein>
    <submittedName>
        <fullName evidence="1">Uncharacterized protein</fullName>
    </submittedName>
</protein>
<name>A0A6H1ZAU3_9ZZZZ</name>
<dbReference type="AlphaFoldDB" id="A0A6H1ZAU3"/>
<accession>A0A6H1ZAU3</accession>
<evidence type="ECO:0000313" key="1">
    <source>
        <dbReference type="EMBL" id="QJA45026.1"/>
    </source>
</evidence>
<proteinExistence type="predicted"/>
<sequence length="184" mass="19839">MLKLIASFLALFLFATVALAGGSSNRKPINSVTPWTAPDETTARAVEYKNTTIEKTIIEKYVKPIPAKGMFYGFVEAIPVIGLSFDDSLIGQFSGSIGYTSLNGNATGVITADKSFWQSEDKYQSLNAGLAIYPGNNNMLGGYLGVESYLCSNIAVSMLLWPVRVNNLNQTNVSEASLAGKVFF</sequence>
<gene>
    <name evidence="1" type="ORF">TM448A00171_0045</name>
    <name evidence="2" type="ORF">TM448B00200_0041</name>
</gene>
<dbReference type="EMBL" id="MT143984">
    <property type="protein sequence ID" value="QJA45026.1"/>
    <property type="molecule type" value="Genomic_DNA"/>
</dbReference>